<name>A0A0R1JVJ5_9LACO</name>
<accession>A0A0R1JVJ5</accession>
<dbReference type="Proteomes" id="UP000051804">
    <property type="component" value="Unassembled WGS sequence"/>
</dbReference>
<dbReference type="STRING" id="1291734.FD02_GL002079"/>
<reference evidence="2 3" key="1">
    <citation type="journal article" date="2015" name="Genome Announc.">
        <title>Expanding the biotechnology potential of lactobacilli through comparative genomics of 213 strains and associated genera.</title>
        <authorList>
            <person name="Sun Z."/>
            <person name="Harris H.M."/>
            <person name="McCann A."/>
            <person name="Guo C."/>
            <person name="Argimon S."/>
            <person name="Zhang W."/>
            <person name="Yang X."/>
            <person name="Jeffery I.B."/>
            <person name="Cooney J.C."/>
            <person name="Kagawa T.F."/>
            <person name="Liu W."/>
            <person name="Song Y."/>
            <person name="Salvetti E."/>
            <person name="Wrobel A."/>
            <person name="Rasinkangas P."/>
            <person name="Parkhill J."/>
            <person name="Rea M.C."/>
            <person name="O'Sullivan O."/>
            <person name="Ritari J."/>
            <person name="Douillard F.P."/>
            <person name="Paul Ross R."/>
            <person name="Yang R."/>
            <person name="Briner A.E."/>
            <person name="Felis G.E."/>
            <person name="de Vos W.M."/>
            <person name="Barrangou R."/>
            <person name="Klaenhammer T.R."/>
            <person name="Caufield P.W."/>
            <person name="Cui Y."/>
            <person name="Zhang H."/>
            <person name="O'Toole P.W."/>
        </authorList>
    </citation>
    <scope>NUCLEOTIDE SEQUENCE [LARGE SCALE GENOMIC DNA]</scope>
    <source>
        <strain evidence="2 3">JCM 17158</strain>
    </source>
</reference>
<sequence length="149" mass="16254">MMTMAEEQSDLQSHLSAGLYGTPQTNPDERRHYLGSLRERCALVLTNADLQNAATLPAFTKALPQYQHRDLKLLLNGKLPSDVTTPYLTLATKAAFPFTLVNDDTAQLGEQAVGLLLVAPTAINQADVNLPQPPAAPKKKPGLFDRLFD</sequence>
<feature type="region of interest" description="Disordered" evidence="1">
    <location>
        <begin position="129"/>
        <end position="149"/>
    </location>
</feature>
<dbReference type="AlphaFoldDB" id="A0A0R1JVJ5"/>
<evidence type="ECO:0008006" key="4">
    <source>
        <dbReference type="Google" id="ProtNLM"/>
    </source>
</evidence>
<evidence type="ECO:0000313" key="3">
    <source>
        <dbReference type="Proteomes" id="UP000051804"/>
    </source>
</evidence>
<dbReference type="SUPFAM" id="SSF160515">
    <property type="entry name" value="YueI-like"/>
    <property type="match status" value="1"/>
</dbReference>
<evidence type="ECO:0000313" key="2">
    <source>
        <dbReference type="EMBL" id="KRK71834.1"/>
    </source>
</evidence>
<comment type="caution">
    <text evidence="2">The sequence shown here is derived from an EMBL/GenBank/DDBJ whole genome shotgun (WGS) entry which is preliminary data.</text>
</comment>
<dbReference type="Pfam" id="PF07997">
    <property type="entry name" value="DUF1694"/>
    <property type="match status" value="1"/>
</dbReference>
<dbReference type="Gene3D" id="3.30.1330.30">
    <property type="match status" value="1"/>
</dbReference>
<organism evidence="2 3">
    <name type="scientific">Lacticaseibacillus nasuensis JCM 17158</name>
    <dbReference type="NCBI Taxonomy" id="1291734"/>
    <lineage>
        <taxon>Bacteria</taxon>
        <taxon>Bacillati</taxon>
        <taxon>Bacillota</taxon>
        <taxon>Bacilli</taxon>
        <taxon>Lactobacillales</taxon>
        <taxon>Lactobacillaceae</taxon>
        <taxon>Lacticaseibacillus</taxon>
    </lineage>
</organism>
<proteinExistence type="predicted"/>
<dbReference type="EMBL" id="AZDJ01000026">
    <property type="protein sequence ID" value="KRK71834.1"/>
    <property type="molecule type" value="Genomic_DNA"/>
</dbReference>
<gene>
    <name evidence="2" type="ORF">FD02_GL002079</name>
</gene>
<evidence type="ECO:0000256" key="1">
    <source>
        <dbReference type="SAM" id="MobiDB-lite"/>
    </source>
</evidence>
<protein>
    <recommendedName>
        <fullName evidence="4">DUF1694 domain-containing protein</fullName>
    </recommendedName>
</protein>
<dbReference type="InterPro" id="IPR029064">
    <property type="entry name" value="Ribosomal_eL30-like_sf"/>
</dbReference>
<dbReference type="PATRIC" id="fig|1291734.4.peg.2131"/>
<keyword evidence="3" id="KW-1185">Reference proteome</keyword>
<dbReference type="InterPro" id="IPR012543">
    <property type="entry name" value="DUF1694"/>
</dbReference>